<dbReference type="InterPro" id="IPR052521">
    <property type="entry name" value="Cell_div_SPOR-domain"/>
</dbReference>
<dbReference type="GO" id="GO:0032506">
    <property type="term" value="P:cytokinetic process"/>
    <property type="evidence" value="ECO:0007669"/>
    <property type="project" value="TreeGrafter"/>
</dbReference>
<feature type="compositionally biased region" description="Polar residues" evidence="1">
    <location>
        <begin position="69"/>
        <end position="93"/>
    </location>
</feature>
<gene>
    <name evidence="4" type="ORF">CK620_03820</name>
</gene>
<dbReference type="PANTHER" id="PTHR38687:SF1">
    <property type="entry name" value="CELL DIVISION PROTEIN DEDD"/>
    <property type="match status" value="1"/>
</dbReference>
<dbReference type="PANTHER" id="PTHR38687">
    <property type="entry name" value="CELL DIVISION PROTEIN DEDD-RELATED"/>
    <property type="match status" value="1"/>
</dbReference>
<evidence type="ECO:0000256" key="2">
    <source>
        <dbReference type="SAM" id="Phobius"/>
    </source>
</evidence>
<evidence type="ECO:0000313" key="4">
    <source>
        <dbReference type="EMBL" id="PAT35061.1"/>
    </source>
</evidence>
<feature type="region of interest" description="Disordered" evidence="1">
    <location>
        <begin position="49"/>
        <end position="114"/>
    </location>
</feature>
<dbReference type="Gene3D" id="3.30.70.1070">
    <property type="entry name" value="Sporulation related repeat"/>
    <property type="match status" value="1"/>
</dbReference>
<dbReference type="InterPro" id="IPR007730">
    <property type="entry name" value="SPOR-like_dom"/>
</dbReference>
<dbReference type="GO" id="GO:0032153">
    <property type="term" value="C:cell division site"/>
    <property type="evidence" value="ECO:0007669"/>
    <property type="project" value="TreeGrafter"/>
</dbReference>
<dbReference type="PROSITE" id="PS51724">
    <property type="entry name" value="SPOR"/>
    <property type="match status" value="1"/>
</dbReference>
<feature type="domain" description="SPOR" evidence="3">
    <location>
        <begin position="158"/>
        <end position="237"/>
    </location>
</feature>
<feature type="compositionally biased region" description="Polar residues" evidence="1">
    <location>
        <begin position="49"/>
        <end position="61"/>
    </location>
</feature>
<dbReference type="EMBL" id="NSJF01000002">
    <property type="protein sequence ID" value="PAT35061.1"/>
    <property type="molecule type" value="Genomic_DNA"/>
</dbReference>
<dbReference type="AlphaFoldDB" id="A0A2A2ABC1"/>
<dbReference type="Proteomes" id="UP000217999">
    <property type="component" value="Unassembled WGS sequence"/>
</dbReference>
<accession>A0A2A2ABC1</accession>
<proteinExistence type="predicted"/>
<feature type="transmembrane region" description="Helical" evidence="2">
    <location>
        <begin position="20"/>
        <end position="40"/>
    </location>
</feature>
<organism evidence="4 5">
    <name type="scientific">Vandammella animalimorsus</name>
    <dbReference type="NCBI Taxonomy" id="2029117"/>
    <lineage>
        <taxon>Bacteria</taxon>
        <taxon>Pseudomonadati</taxon>
        <taxon>Pseudomonadota</taxon>
        <taxon>Betaproteobacteria</taxon>
        <taxon>Burkholderiales</taxon>
        <taxon>Comamonadaceae</taxon>
        <taxon>Vandammella</taxon>
    </lineage>
</organism>
<keyword evidence="2" id="KW-1133">Transmembrane helix</keyword>
<dbReference type="InterPro" id="IPR036680">
    <property type="entry name" value="SPOR-like_sf"/>
</dbReference>
<keyword evidence="2" id="KW-0472">Membrane</keyword>
<name>A0A2A2ABC1_9BURK</name>
<dbReference type="GO" id="GO:0042834">
    <property type="term" value="F:peptidoglycan binding"/>
    <property type="evidence" value="ECO:0007669"/>
    <property type="project" value="InterPro"/>
</dbReference>
<dbReference type="RefSeq" id="WP_095549193.1">
    <property type="nucleotide sequence ID" value="NZ_NSJF01000002.1"/>
</dbReference>
<keyword evidence="2" id="KW-0812">Transmembrane</keyword>
<evidence type="ECO:0000256" key="1">
    <source>
        <dbReference type="SAM" id="MobiDB-lite"/>
    </source>
</evidence>
<evidence type="ECO:0000313" key="5">
    <source>
        <dbReference type="Proteomes" id="UP000217999"/>
    </source>
</evidence>
<dbReference type="GO" id="GO:0030428">
    <property type="term" value="C:cell septum"/>
    <property type="evidence" value="ECO:0007669"/>
    <property type="project" value="TreeGrafter"/>
</dbReference>
<sequence>MANTPLRHGGRTPQRGGTIAGILIGLLIGFAIAIAVALMVSKMPVPFINTQANTRPSSLDATEQERNRSWNPNASLAGSRPSGGSTPPTQAPSRTLPPPPREEIKPPVEPEPPSEVVAVAPVAQPGADPLGELAARVGSRPTPATAQPAPAPATAAPAADSYQYFVQAGAFRAQADADAQRARLAMNGWDARITSRESQGQTIYRVRVGPFGKSQDAANIKRQFDQQGIDAAVVRQPR</sequence>
<reference evidence="4 5" key="1">
    <citation type="submission" date="2017-08" db="EMBL/GenBank/DDBJ databases">
        <title>WGS of Clinical strains of the CDC Group NO-1 linked to zoonotic infections in humans.</title>
        <authorList>
            <person name="Bernier A.-M."/>
            <person name="Bernard K."/>
        </authorList>
    </citation>
    <scope>NUCLEOTIDE SEQUENCE [LARGE SCALE GENOMIC DNA]</scope>
    <source>
        <strain evidence="4 5">NML03-0146</strain>
    </source>
</reference>
<dbReference type="Pfam" id="PF05036">
    <property type="entry name" value="SPOR"/>
    <property type="match status" value="1"/>
</dbReference>
<protein>
    <submittedName>
        <fullName evidence="4">Sporulation protein</fullName>
    </submittedName>
</protein>
<dbReference type="SUPFAM" id="SSF110997">
    <property type="entry name" value="Sporulation related repeat"/>
    <property type="match status" value="1"/>
</dbReference>
<evidence type="ECO:0000259" key="3">
    <source>
        <dbReference type="PROSITE" id="PS51724"/>
    </source>
</evidence>
<comment type="caution">
    <text evidence="4">The sequence shown here is derived from an EMBL/GenBank/DDBJ whole genome shotgun (WGS) entry which is preliminary data.</text>
</comment>